<dbReference type="OrthoDB" id="6535478at2759"/>
<dbReference type="Proteomes" id="UP000759131">
    <property type="component" value="Unassembled WGS sequence"/>
</dbReference>
<organism evidence="1">
    <name type="scientific">Medioppia subpectinata</name>
    <dbReference type="NCBI Taxonomy" id="1979941"/>
    <lineage>
        <taxon>Eukaryota</taxon>
        <taxon>Metazoa</taxon>
        <taxon>Ecdysozoa</taxon>
        <taxon>Arthropoda</taxon>
        <taxon>Chelicerata</taxon>
        <taxon>Arachnida</taxon>
        <taxon>Acari</taxon>
        <taxon>Acariformes</taxon>
        <taxon>Sarcoptiformes</taxon>
        <taxon>Oribatida</taxon>
        <taxon>Brachypylina</taxon>
        <taxon>Oppioidea</taxon>
        <taxon>Oppiidae</taxon>
        <taxon>Medioppia</taxon>
    </lineage>
</organism>
<protein>
    <submittedName>
        <fullName evidence="1">Uncharacterized protein</fullName>
    </submittedName>
</protein>
<dbReference type="AlphaFoldDB" id="A0A7R9KGZ5"/>
<dbReference type="EMBL" id="CAJPIZ010001368">
    <property type="protein sequence ID" value="CAG2103374.1"/>
    <property type="molecule type" value="Genomic_DNA"/>
</dbReference>
<dbReference type="EMBL" id="OC855943">
    <property type="protein sequence ID" value="CAD7622944.1"/>
    <property type="molecule type" value="Genomic_DNA"/>
</dbReference>
<evidence type="ECO:0000313" key="2">
    <source>
        <dbReference type="Proteomes" id="UP000759131"/>
    </source>
</evidence>
<sequence length="106" mass="12123">MYGEVGKLLCDAEKVDTDKVTKVVECLNNFKNKRSADMKALEEKVEKSFHKECTGKAGDMSQFKKVDLTKHDLKQMLIKICDEVEKATSHSEWEKLNKCALDVLKK</sequence>
<evidence type="ECO:0000313" key="1">
    <source>
        <dbReference type="EMBL" id="CAD7622944.1"/>
    </source>
</evidence>
<proteinExistence type="predicted"/>
<name>A0A7R9KGZ5_9ACAR</name>
<accession>A0A7R9KGZ5</accession>
<reference evidence="1" key="1">
    <citation type="submission" date="2020-11" db="EMBL/GenBank/DDBJ databases">
        <authorList>
            <person name="Tran Van P."/>
        </authorList>
    </citation>
    <scope>NUCLEOTIDE SEQUENCE</scope>
</reference>
<gene>
    <name evidence="1" type="ORF">OSB1V03_LOCUS3405</name>
</gene>
<keyword evidence="2" id="KW-1185">Reference proteome</keyword>